<dbReference type="Pfam" id="PF11162">
    <property type="entry name" value="DUF2946"/>
    <property type="match status" value="1"/>
</dbReference>
<dbReference type="AlphaFoldDB" id="A0A420K9Y3"/>
<accession>A0A420K9Y3</accession>
<reference evidence="1 2" key="1">
    <citation type="submission" date="2018-09" db="EMBL/GenBank/DDBJ databases">
        <title>Genome comparison of Alicycliphilus sp. BQ1, a polyurethanolytic bacterium, with its closest phylogenetic relatives Alicycliphilus denitrificans BC and K601, unable to attack polyurethane.</title>
        <authorList>
            <person name="Loza-Tavera H."/>
            <person name="Lozano L."/>
            <person name="Cevallos M."/>
            <person name="Maya-Lucas O."/>
            <person name="Garcia-Mena J."/>
            <person name="Hernandez J."/>
        </authorList>
    </citation>
    <scope>NUCLEOTIDE SEQUENCE [LARGE SCALE GENOMIC DNA]</scope>
    <source>
        <strain evidence="1 2">BQ1</strain>
    </source>
</reference>
<comment type="caution">
    <text evidence="1">The sequence shown here is derived from an EMBL/GenBank/DDBJ whole genome shotgun (WGS) entry which is preliminary data.</text>
</comment>
<organism evidence="1 2">
    <name type="scientific">Alicycliphilus denitrificans</name>
    <dbReference type="NCBI Taxonomy" id="179636"/>
    <lineage>
        <taxon>Bacteria</taxon>
        <taxon>Pseudomonadati</taxon>
        <taxon>Pseudomonadota</taxon>
        <taxon>Betaproteobacteria</taxon>
        <taxon>Burkholderiales</taxon>
        <taxon>Comamonadaceae</taxon>
        <taxon>Alicycliphilus</taxon>
    </lineage>
</organism>
<evidence type="ECO:0000313" key="2">
    <source>
        <dbReference type="Proteomes" id="UP000216225"/>
    </source>
</evidence>
<dbReference type="RefSeq" id="WP_094439551.1">
    <property type="nucleotide sequence ID" value="NZ_NKDB02000003.1"/>
</dbReference>
<gene>
    <name evidence="1" type="ORF">CE154_016590</name>
</gene>
<evidence type="ECO:0000313" key="1">
    <source>
        <dbReference type="EMBL" id="RKJ95552.1"/>
    </source>
</evidence>
<dbReference type="InterPro" id="IPR021333">
    <property type="entry name" value="DUF2946"/>
</dbReference>
<proteinExistence type="predicted"/>
<dbReference type="EMBL" id="NKDB02000003">
    <property type="protein sequence ID" value="RKJ95552.1"/>
    <property type="molecule type" value="Genomic_DNA"/>
</dbReference>
<protein>
    <submittedName>
        <fullName evidence="1">DUF2946 domain-containing protein</fullName>
    </submittedName>
</protein>
<name>A0A420K9Y3_9BURK</name>
<dbReference type="Proteomes" id="UP000216225">
    <property type="component" value="Unassembled WGS sequence"/>
</dbReference>
<sequence>MLERIRHRRRLGTVVLAVFTLAWLVALFASVQVRLALPQPGLLHMEVCSAGPHEAAAPEPEAGAHAGHHADPGCLLCIALGTPPAMALAAFRQPLPVAHQARRIPAEAVPAWRAQAPLPARGPPPSVHA</sequence>